<dbReference type="AlphaFoldDB" id="A0A316TTR0"/>
<evidence type="ECO:0000256" key="6">
    <source>
        <dbReference type="PIRNR" id="PIRNR000361"/>
    </source>
</evidence>
<dbReference type="Gene3D" id="3.40.50.80">
    <property type="entry name" value="Nucleotide-binding domain of ferredoxin-NADP reductase (FNR) module"/>
    <property type="match status" value="1"/>
</dbReference>
<name>A0A316TTR0_9BACT</name>
<sequence>MATNTEEEIRVPDVELNIYKPKNPVEVKIVKSEIVTSSASPNFVRHVEFDVSGTDLENNVLPGQALGVLADGEDERGRPHKVRLYSTSSPTGGEDGKGKIYSTTVKRVIDEHWEHHGLFTGVCSNYLCNLNVGDTLMMTGPSGRRFLLPEKKEDYNYIFLATGTGIAPFRGMIMDLISEGVQNDMVLAFGCPYRTDLLYQKEFEEFDESNENFHYLPFVSREDPRPDGTKPYVQYSLLDRHDLMMPILEKDNTLIYVCGLKGMETGIFQILGQLGLYDYLVLKDELKDTDPLDWSRDQVSKLVKPGNRMFLEVY</sequence>
<evidence type="ECO:0000313" key="9">
    <source>
        <dbReference type="EMBL" id="PWN06699.1"/>
    </source>
</evidence>
<protein>
    <recommendedName>
        <fullName evidence="8">FAD-binding FR-type domain-containing protein</fullName>
    </recommendedName>
</protein>
<keyword evidence="3 6" id="KW-0274">FAD</keyword>
<dbReference type="PIRSF" id="PIRSF000361">
    <property type="entry name" value="Frd-NADP+_RD"/>
    <property type="match status" value="1"/>
</dbReference>
<dbReference type="SUPFAM" id="SSF52343">
    <property type="entry name" value="Ferredoxin reductase-like, C-terminal NADP-linked domain"/>
    <property type="match status" value="1"/>
</dbReference>
<evidence type="ECO:0000256" key="5">
    <source>
        <dbReference type="ARBA" id="ARBA00023002"/>
    </source>
</evidence>
<comment type="cofactor">
    <cofactor evidence="1">
        <name>FAD</name>
        <dbReference type="ChEBI" id="CHEBI:57692"/>
    </cofactor>
</comment>
<feature type="binding site" evidence="7">
    <location>
        <begin position="220"/>
        <end position="221"/>
    </location>
    <ligand>
        <name>NADP(+)</name>
        <dbReference type="ChEBI" id="CHEBI:58349"/>
    </ligand>
</feature>
<dbReference type="SUPFAM" id="SSF63380">
    <property type="entry name" value="Riboflavin synthase domain-like"/>
    <property type="match status" value="1"/>
</dbReference>
<comment type="caution">
    <text evidence="9">The sequence shown here is derived from an EMBL/GenBank/DDBJ whole genome shotgun (WGS) entry which is preliminary data.</text>
</comment>
<evidence type="ECO:0000256" key="2">
    <source>
        <dbReference type="ARBA" id="ARBA00022630"/>
    </source>
</evidence>
<dbReference type="PROSITE" id="PS51384">
    <property type="entry name" value="FAD_FR"/>
    <property type="match status" value="1"/>
</dbReference>
<dbReference type="Pfam" id="PF00175">
    <property type="entry name" value="NAD_binding_1"/>
    <property type="match status" value="1"/>
</dbReference>
<evidence type="ECO:0000256" key="3">
    <source>
        <dbReference type="ARBA" id="ARBA00022827"/>
    </source>
</evidence>
<feature type="domain" description="FAD-binding FR-type" evidence="8">
    <location>
        <begin position="22"/>
        <end position="148"/>
    </location>
</feature>
<dbReference type="InterPro" id="IPR017938">
    <property type="entry name" value="Riboflavin_synthase-like_b-brl"/>
</dbReference>
<dbReference type="Gene3D" id="2.40.30.10">
    <property type="entry name" value="Translation factors"/>
    <property type="match status" value="1"/>
</dbReference>
<keyword evidence="2 6" id="KW-0285">Flavoprotein</keyword>
<dbReference type="GO" id="GO:0016491">
    <property type="term" value="F:oxidoreductase activity"/>
    <property type="evidence" value="ECO:0007669"/>
    <property type="project" value="UniProtKB-KW"/>
</dbReference>
<dbReference type="Proteomes" id="UP000245533">
    <property type="component" value="Unassembled WGS sequence"/>
</dbReference>
<dbReference type="RefSeq" id="WP_109646813.1">
    <property type="nucleotide sequence ID" value="NZ_QGGB01000006.1"/>
</dbReference>
<dbReference type="EMBL" id="QGGB01000006">
    <property type="protein sequence ID" value="PWN06699.1"/>
    <property type="molecule type" value="Genomic_DNA"/>
</dbReference>
<proteinExistence type="predicted"/>
<keyword evidence="4 6" id="KW-0521">NADP</keyword>
<organism evidence="9 10">
    <name type="scientific">Rhodohalobacter mucosus</name>
    <dbReference type="NCBI Taxonomy" id="2079485"/>
    <lineage>
        <taxon>Bacteria</taxon>
        <taxon>Pseudomonadati</taxon>
        <taxon>Balneolota</taxon>
        <taxon>Balneolia</taxon>
        <taxon>Balneolales</taxon>
        <taxon>Balneolaceae</taxon>
        <taxon>Rhodohalobacter</taxon>
    </lineage>
</organism>
<dbReference type="InterPro" id="IPR001433">
    <property type="entry name" value="OxRdtase_FAD/NAD-bd"/>
</dbReference>
<evidence type="ECO:0000256" key="7">
    <source>
        <dbReference type="PIRSR" id="PIRSR000361-1"/>
    </source>
</evidence>
<dbReference type="OrthoDB" id="9789468at2"/>
<feature type="binding site" evidence="7">
    <location>
        <position position="164"/>
    </location>
    <ligand>
        <name>NADP(+)</name>
        <dbReference type="ChEBI" id="CHEBI:58349"/>
    </ligand>
</feature>
<dbReference type="InterPro" id="IPR001709">
    <property type="entry name" value="Flavoprot_Pyr_Nucl_cyt_Rdtase"/>
</dbReference>
<feature type="binding site" evidence="7">
    <location>
        <position position="230"/>
    </location>
    <ligand>
        <name>NADP(+)</name>
        <dbReference type="ChEBI" id="CHEBI:58349"/>
    </ligand>
</feature>
<keyword evidence="10" id="KW-1185">Reference proteome</keyword>
<accession>A0A316TTR0</accession>
<evidence type="ECO:0000313" key="10">
    <source>
        <dbReference type="Proteomes" id="UP000245533"/>
    </source>
</evidence>
<evidence type="ECO:0000259" key="8">
    <source>
        <dbReference type="PROSITE" id="PS51384"/>
    </source>
</evidence>
<dbReference type="PRINTS" id="PR00371">
    <property type="entry name" value="FPNCR"/>
</dbReference>
<gene>
    <name evidence="9" type="ORF">DDZ15_09295</name>
</gene>
<dbReference type="InterPro" id="IPR039261">
    <property type="entry name" value="FNR_nucleotide-bd"/>
</dbReference>
<dbReference type="PANTHER" id="PTHR43314">
    <property type="match status" value="1"/>
</dbReference>
<evidence type="ECO:0000256" key="4">
    <source>
        <dbReference type="ARBA" id="ARBA00022857"/>
    </source>
</evidence>
<evidence type="ECO:0000256" key="1">
    <source>
        <dbReference type="ARBA" id="ARBA00001974"/>
    </source>
</evidence>
<keyword evidence="5 6" id="KW-0560">Oxidoreductase</keyword>
<dbReference type="InterPro" id="IPR017927">
    <property type="entry name" value="FAD-bd_FR_type"/>
</dbReference>
<reference evidence="9 10" key="1">
    <citation type="submission" date="2018-05" db="EMBL/GenBank/DDBJ databases">
        <title>Rhodohalobacter halophilus gen. nov., sp. nov., a moderately halophilic member of the family Balneolaceae.</title>
        <authorList>
            <person name="Liu Z.-W."/>
        </authorList>
    </citation>
    <scope>NUCLEOTIDE SEQUENCE [LARGE SCALE GENOMIC DNA]</scope>
    <source>
        <strain evidence="9 10">8A47</strain>
    </source>
</reference>
<feature type="binding site" evidence="7">
    <location>
        <begin position="259"/>
        <end position="260"/>
    </location>
    <ligand>
        <name>NADP(+)</name>
        <dbReference type="ChEBI" id="CHEBI:58349"/>
    </ligand>
</feature>
<feature type="binding site" evidence="7">
    <location>
        <position position="86"/>
    </location>
    <ligand>
        <name>NADP(+)</name>
        <dbReference type="ChEBI" id="CHEBI:58349"/>
    </ligand>
</feature>
<feature type="binding site" evidence="7">
    <location>
        <position position="106"/>
    </location>
    <ligand>
        <name>NADP(+)</name>
        <dbReference type="ChEBI" id="CHEBI:58349"/>
    </ligand>
</feature>
<dbReference type="InterPro" id="IPR015701">
    <property type="entry name" value="FNR"/>
</dbReference>